<dbReference type="GO" id="GO:0045892">
    <property type="term" value="P:negative regulation of DNA-templated transcription"/>
    <property type="evidence" value="ECO:0007669"/>
    <property type="project" value="UniProtKB-UniRule"/>
</dbReference>
<evidence type="ECO:0000256" key="3">
    <source>
        <dbReference type="ARBA" id="ARBA00022705"/>
    </source>
</evidence>
<dbReference type="PANTHER" id="PTHR33516">
    <property type="entry name" value="LEXA REPRESSOR"/>
    <property type="match status" value="1"/>
</dbReference>
<evidence type="ECO:0000256" key="2">
    <source>
        <dbReference type="ARBA" id="ARBA00022491"/>
    </source>
</evidence>
<evidence type="ECO:0000256" key="13">
    <source>
        <dbReference type="RuleBase" id="RU003991"/>
    </source>
</evidence>
<feature type="site" description="Cleavage; by autolysis" evidence="12">
    <location>
        <begin position="98"/>
        <end position="99"/>
    </location>
</feature>
<evidence type="ECO:0000256" key="6">
    <source>
        <dbReference type="ARBA" id="ARBA00022813"/>
    </source>
</evidence>
<dbReference type="SUPFAM" id="SSF46785">
    <property type="entry name" value="Winged helix' DNA-binding domain"/>
    <property type="match status" value="1"/>
</dbReference>
<dbReference type="InterPro" id="IPR039418">
    <property type="entry name" value="LexA-like"/>
</dbReference>
<dbReference type="GO" id="GO:0006508">
    <property type="term" value="P:proteolysis"/>
    <property type="evidence" value="ECO:0007669"/>
    <property type="project" value="InterPro"/>
</dbReference>
<name>A0A426TVG9_9CHLR</name>
<dbReference type="InterPro" id="IPR036286">
    <property type="entry name" value="LexA/Signal_pep-like_sf"/>
</dbReference>
<keyword evidence="4 12" id="KW-0227">DNA damage</keyword>
<dbReference type="InterPro" id="IPR036388">
    <property type="entry name" value="WH-like_DNA-bd_sf"/>
</dbReference>
<keyword evidence="2 12" id="KW-0678">Repressor</keyword>
<evidence type="ECO:0000256" key="10">
    <source>
        <dbReference type="ARBA" id="ARBA00023204"/>
    </source>
</evidence>
<dbReference type="EMBL" id="RSAS01000644">
    <property type="protein sequence ID" value="RRR69359.1"/>
    <property type="molecule type" value="Genomic_DNA"/>
</dbReference>
<feature type="domain" description="Peptidase S24/S26A/S26B/S26C" evidence="14">
    <location>
        <begin position="91"/>
        <end position="214"/>
    </location>
</feature>
<feature type="active site" description="For autocatalytic cleavage activity" evidence="12">
    <location>
        <position position="140"/>
    </location>
</feature>
<evidence type="ECO:0000313" key="17">
    <source>
        <dbReference type="Proteomes" id="UP000280307"/>
    </source>
</evidence>
<evidence type="ECO:0000256" key="11">
    <source>
        <dbReference type="ARBA" id="ARBA00023236"/>
    </source>
</evidence>
<keyword evidence="11 12" id="KW-0742">SOS response</keyword>
<keyword evidence="9 12" id="KW-0804">Transcription</keyword>
<evidence type="ECO:0000259" key="14">
    <source>
        <dbReference type="Pfam" id="PF00717"/>
    </source>
</evidence>
<dbReference type="SUPFAM" id="SSF51306">
    <property type="entry name" value="LexA/Signal peptidase"/>
    <property type="match status" value="1"/>
</dbReference>
<feature type="active site" description="For autocatalytic cleavage activity" evidence="12">
    <location>
        <position position="179"/>
    </location>
</feature>
<dbReference type="Gene3D" id="2.10.109.10">
    <property type="entry name" value="Umud Fragment, subunit A"/>
    <property type="match status" value="1"/>
</dbReference>
<keyword evidence="6 12" id="KW-0068">Autocatalytic cleavage</keyword>
<dbReference type="InterPro" id="IPR050077">
    <property type="entry name" value="LexA_repressor"/>
</dbReference>
<dbReference type="Gene3D" id="1.10.10.10">
    <property type="entry name" value="Winged helix-like DNA-binding domain superfamily/Winged helix DNA-binding domain"/>
    <property type="match status" value="1"/>
</dbReference>
<evidence type="ECO:0000256" key="1">
    <source>
        <dbReference type="ARBA" id="ARBA00007484"/>
    </source>
</evidence>
<keyword evidence="7 12" id="KW-0805">Transcription regulation</keyword>
<evidence type="ECO:0000256" key="9">
    <source>
        <dbReference type="ARBA" id="ARBA00023163"/>
    </source>
</evidence>
<keyword evidence="3 12" id="KW-0235">DNA replication</keyword>
<feature type="DNA-binding region" description="H-T-H motif" evidence="12">
    <location>
        <begin position="33"/>
        <end position="53"/>
    </location>
</feature>
<comment type="function">
    <text evidence="12">Represses a number of genes involved in the response to DNA damage (SOS response), including recA and lexA. In the presence of single-stranded DNA, RecA interacts with LexA causing an autocatalytic cleavage which disrupts the DNA-binding part of LexA, leading to derepression of the SOS regulon and eventually DNA repair.</text>
</comment>
<keyword evidence="10 12" id="KW-0234">DNA repair</keyword>
<dbReference type="HAMAP" id="MF_00015">
    <property type="entry name" value="LexA"/>
    <property type="match status" value="1"/>
</dbReference>
<dbReference type="InterPro" id="IPR015927">
    <property type="entry name" value="Peptidase_S24_S26A/B/C"/>
</dbReference>
<dbReference type="InterPro" id="IPR006200">
    <property type="entry name" value="LexA"/>
</dbReference>
<sequence length="221" mass="24298">MASRSADGLSVRQEKIFDYICAFWRKHGFSPAIRDIQNDLEISSTSVVAYNLKILEERGKIERNDKISRGITVPGLMVETASITAASFTVPLLGVITAGSPLPDPEDVNVSEADRIEVPTELAAAEKLNSVFALRVRGHSMIDALIDDGDIVLLRYQLTADNGQMVAARLLDENAVTLKKFYLENDRVRLQPANVTMEPIYSSPTNVKIEGRVVGVIRSLV</sequence>
<dbReference type="EC" id="3.4.21.88" evidence="12"/>
<dbReference type="InterPro" id="IPR036390">
    <property type="entry name" value="WH_DNA-bd_sf"/>
</dbReference>
<dbReference type="Proteomes" id="UP000280307">
    <property type="component" value="Unassembled WGS sequence"/>
</dbReference>
<evidence type="ECO:0000256" key="12">
    <source>
        <dbReference type="HAMAP-Rule" id="MF_00015"/>
    </source>
</evidence>
<comment type="catalytic activity">
    <reaction evidence="12">
        <text>Hydrolysis of Ala-|-Gly bond in repressor LexA.</text>
        <dbReference type="EC" id="3.4.21.88"/>
    </reaction>
</comment>
<evidence type="ECO:0000256" key="7">
    <source>
        <dbReference type="ARBA" id="ARBA00023015"/>
    </source>
</evidence>
<dbReference type="PANTHER" id="PTHR33516:SF2">
    <property type="entry name" value="LEXA REPRESSOR-RELATED"/>
    <property type="match status" value="1"/>
</dbReference>
<dbReference type="CDD" id="cd06529">
    <property type="entry name" value="S24_LexA-like"/>
    <property type="match status" value="1"/>
</dbReference>
<protein>
    <recommendedName>
        <fullName evidence="12">LexA repressor</fullName>
        <ecNumber evidence="12">3.4.21.88</ecNumber>
    </recommendedName>
</protein>
<comment type="caution">
    <text evidence="16">The sequence shown here is derived from an EMBL/GenBank/DDBJ whole genome shotgun (WGS) entry which is preliminary data.</text>
</comment>
<comment type="similarity">
    <text evidence="1 12 13">Belongs to the peptidase S24 family.</text>
</comment>
<evidence type="ECO:0000256" key="8">
    <source>
        <dbReference type="ARBA" id="ARBA00023125"/>
    </source>
</evidence>
<dbReference type="GO" id="GO:0009432">
    <property type="term" value="P:SOS response"/>
    <property type="evidence" value="ECO:0007669"/>
    <property type="project" value="UniProtKB-UniRule"/>
</dbReference>
<evidence type="ECO:0000256" key="5">
    <source>
        <dbReference type="ARBA" id="ARBA00022801"/>
    </source>
</evidence>
<accession>A0A426TVG9</accession>
<keyword evidence="8 12" id="KW-0238">DNA-binding</keyword>
<gene>
    <name evidence="12 16" type="primary">lexA</name>
    <name evidence="16" type="ORF">EI684_15845</name>
</gene>
<dbReference type="Pfam" id="PF00717">
    <property type="entry name" value="Peptidase_S24"/>
    <property type="match status" value="1"/>
</dbReference>
<dbReference type="GO" id="GO:0003677">
    <property type="term" value="F:DNA binding"/>
    <property type="evidence" value="ECO:0007669"/>
    <property type="project" value="UniProtKB-UniRule"/>
</dbReference>
<evidence type="ECO:0000259" key="15">
    <source>
        <dbReference type="Pfam" id="PF01726"/>
    </source>
</evidence>
<reference evidence="16 17" key="1">
    <citation type="submission" date="2018-12" db="EMBL/GenBank/DDBJ databases">
        <title>Genome Sequence of Candidatus Viridilinea halotolerans isolated from saline sulfide-rich spring.</title>
        <authorList>
            <person name="Grouzdev D.S."/>
            <person name="Burganskaya E.I."/>
            <person name="Krutkina M.S."/>
            <person name="Sukhacheva M.V."/>
            <person name="Gorlenko V.M."/>
        </authorList>
    </citation>
    <scope>NUCLEOTIDE SEQUENCE [LARGE SCALE GENOMIC DNA]</scope>
    <source>
        <strain evidence="16">Chok-6</strain>
    </source>
</reference>
<dbReference type="AlphaFoldDB" id="A0A426TVG9"/>
<evidence type="ECO:0000256" key="4">
    <source>
        <dbReference type="ARBA" id="ARBA00022763"/>
    </source>
</evidence>
<dbReference type="GO" id="GO:0004252">
    <property type="term" value="F:serine-type endopeptidase activity"/>
    <property type="evidence" value="ECO:0007669"/>
    <property type="project" value="UniProtKB-UniRule"/>
</dbReference>
<dbReference type="GO" id="GO:0006281">
    <property type="term" value="P:DNA repair"/>
    <property type="evidence" value="ECO:0007669"/>
    <property type="project" value="UniProtKB-UniRule"/>
</dbReference>
<comment type="subunit">
    <text evidence="12">Homodimer.</text>
</comment>
<organism evidence="16 17">
    <name type="scientific">Candidatus Viridilinea halotolerans</name>
    <dbReference type="NCBI Taxonomy" id="2491704"/>
    <lineage>
        <taxon>Bacteria</taxon>
        <taxon>Bacillati</taxon>
        <taxon>Chloroflexota</taxon>
        <taxon>Chloroflexia</taxon>
        <taxon>Chloroflexales</taxon>
        <taxon>Chloroflexineae</taxon>
        <taxon>Oscillochloridaceae</taxon>
        <taxon>Candidatus Viridilinea</taxon>
    </lineage>
</organism>
<dbReference type="InterPro" id="IPR006199">
    <property type="entry name" value="LexA_DNA-bd_dom"/>
</dbReference>
<dbReference type="NCBIfam" id="TIGR00498">
    <property type="entry name" value="lexA"/>
    <property type="match status" value="1"/>
</dbReference>
<proteinExistence type="inferred from homology"/>
<dbReference type="InterPro" id="IPR006197">
    <property type="entry name" value="Peptidase_S24_LexA"/>
</dbReference>
<dbReference type="PRINTS" id="PR00726">
    <property type="entry name" value="LEXASERPTASE"/>
</dbReference>
<dbReference type="GO" id="GO:0006260">
    <property type="term" value="P:DNA replication"/>
    <property type="evidence" value="ECO:0007669"/>
    <property type="project" value="UniProtKB-UniRule"/>
</dbReference>
<evidence type="ECO:0000313" key="16">
    <source>
        <dbReference type="EMBL" id="RRR69359.1"/>
    </source>
</evidence>
<keyword evidence="5 12" id="KW-0378">Hydrolase</keyword>
<feature type="domain" description="LexA repressor DNA-binding" evidence="15">
    <location>
        <begin position="8"/>
        <end position="70"/>
    </location>
</feature>
<dbReference type="Pfam" id="PF01726">
    <property type="entry name" value="LexA_DNA_bind"/>
    <property type="match status" value="1"/>
</dbReference>